<feature type="domain" description="Fibronectin type-III" evidence="1">
    <location>
        <begin position="304"/>
        <end position="380"/>
    </location>
</feature>
<keyword evidence="3" id="KW-1185">Reference proteome</keyword>
<evidence type="ECO:0000313" key="3">
    <source>
        <dbReference type="Proteomes" id="UP001216674"/>
    </source>
</evidence>
<dbReference type="CDD" id="cd00063">
    <property type="entry name" value="FN3"/>
    <property type="match status" value="1"/>
</dbReference>
<dbReference type="PROSITE" id="PS50853">
    <property type="entry name" value="FN3"/>
    <property type="match status" value="1"/>
</dbReference>
<name>A0ABT6ARV7_9BURK</name>
<organism evidence="2 3">
    <name type="scientific">Cupriavidus basilensis</name>
    <dbReference type="NCBI Taxonomy" id="68895"/>
    <lineage>
        <taxon>Bacteria</taxon>
        <taxon>Pseudomonadati</taxon>
        <taxon>Pseudomonadota</taxon>
        <taxon>Betaproteobacteria</taxon>
        <taxon>Burkholderiales</taxon>
        <taxon>Burkholderiaceae</taxon>
        <taxon>Cupriavidus</taxon>
    </lineage>
</organism>
<dbReference type="EMBL" id="JARJLM010000336">
    <property type="protein sequence ID" value="MDF3835194.1"/>
    <property type="molecule type" value="Genomic_DNA"/>
</dbReference>
<gene>
    <name evidence="2" type="ORF">P3W85_19830</name>
</gene>
<sequence>MTYSLRLANPTLTLQSNRPAAVAAHLVRSDGIDVTAFATGWEWNVDNRAAIRLTFAGEMATLTALNTSRTTAQGATVTVSARAPDGTVLTGQIAATALPSYAYNVVLSLSNAVVAGDLPVTVKAKIMRSDGVDVTADFHGWNWSTPSSAGGANLLSVSTSSGGTQVTIASTLTTCPLTAPGIYQNLFSVTAAGPDPLTSASSATVLVTQAATYSFAFRPLAAPDLGIAATLHAQIFHDGKTSEDVTALCSSWTWALTGAIAVTANSADLAFVPTASTFSATPICMIDGLTVTGPAYTGSTTPMTISAMTVTPTSPTTATLQWNTNHPATTQGRYIDTFIGEDFNTAVDSTLATTHTVFLTGLTPGDLYRVEGISVTPSVR</sequence>
<dbReference type="InterPro" id="IPR003961">
    <property type="entry name" value="FN3_dom"/>
</dbReference>
<comment type="caution">
    <text evidence="2">The sequence shown here is derived from an EMBL/GenBank/DDBJ whole genome shotgun (WGS) entry which is preliminary data.</text>
</comment>
<proteinExistence type="predicted"/>
<evidence type="ECO:0000259" key="1">
    <source>
        <dbReference type="PROSITE" id="PS50853"/>
    </source>
</evidence>
<evidence type="ECO:0000313" key="2">
    <source>
        <dbReference type="EMBL" id="MDF3835194.1"/>
    </source>
</evidence>
<reference evidence="2 3" key="1">
    <citation type="submission" date="2023-03" db="EMBL/GenBank/DDBJ databases">
        <title>Draft assemblies of triclosan tolerant bacteria isolated from returned activated sludge.</title>
        <authorList>
            <person name="Van Hamelsveld S."/>
        </authorList>
    </citation>
    <scope>NUCLEOTIDE SEQUENCE [LARGE SCALE GENOMIC DNA]</scope>
    <source>
        <strain evidence="2 3">GW210010_S58</strain>
    </source>
</reference>
<dbReference type="RefSeq" id="WP_276266058.1">
    <property type="nucleotide sequence ID" value="NZ_JARJLM010000336.1"/>
</dbReference>
<accession>A0ABT6ARV7</accession>
<dbReference type="Proteomes" id="UP001216674">
    <property type="component" value="Unassembled WGS sequence"/>
</dbReference>
<protein>
    <submittedName>
        <fullName evidence="2">Fibronectin type III domain-containing protein</fullName>
    </submittedName>
</protein>